<feature type="domain" description="Thioredoxin" evidence="2">
    <location>
        <begin position="8"/>
        <end position="163"/>
    </location>
</feature>
<dbReference type="PROSITE" id="PS51352">
    <property type="entry name" value="THIOREDOXIN_2"/>
    <property type="match status" value="1"/>
</dbReference>
<dbReference type="PANTHER" id="PTHR43640:SF1">
    <property type="entry name" value="THIOREDOXIN-DEPENDENT PEROXIREDOXIN"/>
    <property type="match status" value="1"/>
</dbReference>
<proteinExistence type="predicted"/>
<evidence type="ECO:0000259" key="2">
    <source>
        <dbReference type="PROSITE" id="PS51352"/>
    </source>
</evidence>
<organism evidence="3 4">
    <name type="scientific">Sporichthya brevicatena</name>
    <dbReference type="NCBI Taxonomy" id="171442"/>
    <lineage>
        <taxon>Bacteria</taxon>
        <taxon>Bacillati</taxon>
        <taxon>Actinomycetota</taxon>
        <taxon>Actinomycetes</taxon>
        <taxon>Sporichthyales</taxon>
        <taxon>Sporichthyaceae</taxon>
        <taxon>Sporichthya</taxon>
    </lineage>
</organism>
<name>A0ABN1HCW9_9ACTN</name>
<dbReference type="PANTHER" id="PTHR43640">
    <property type="entry name" value="OS07G0260300 PROTEIN"/>
    <property type="match status" value="1"/>
</dbReference>
<dbReference type="Pfam" id="PF00578">
    <property type="entry name" value="AhpC-TSA"/>
    <property type="match status" value="1"/>
</dbReference>
<evidence type="ECO:0000313" key="3">
    <source>
        <dbReference type="EMBL" id="GAA0638757.1"/>
    </source>
</evidence>
<protein>
    <submittedName>
        <fullName evidence="3">Thioredoxin family protein</fullName>
    </submittedName>
</protein>
<evidence type="ECO:0000256" key="1">
    <source>
        <dbReference type="SAM" id="MobiDB-lite"/>
    </source>
</evidence>
<accession>A0ABN1HCW9</accession>
<dbReference type="InterPro" id="IPR000866">
    <property type="entry name" value="AhpC/TSA"/>
</dbReference>
<dbReference type="SUPFAM" id="SSF52833">
    <property type="entry name" value="Thioredoxin-like"/>
    <property type="match status" value="1"/>
</dbReference>
<reference evidence="3 4" key="1">
    <citation type="journal article" date="2019" name="Int. J. Syst. Evol. Microbiol.">
        <title>The Global Catalogue of Microorganisms (GCM) 10K type strain sequencing project: providing services to taxonomists for standard genome sequencing and annotation.</title>
        <authorList>
            <consortium name="The Broad Institute Genomics Platform"/>
            <consortium name="The Broad Institute Genome Sequencing Center for Infectious Disease"/>
            <person name="Wu L."/>
            <person name="Ma J."/>
        </authorList>
    </citation>
    <scope>NUCLEOTIDE SEQUENCE [LARGE SCALE GENOMIC DNA]</scope>
    <source>
        <strain evidence="3 4">JCM 10671</strain>
    </source>
</reference>
<dbReference type="Gene3D" id="3.40.30.10">
    <property type="entry name" value="Glutaredoxin"/>
    <property type="match status" value="1"/>
</dbReference>
<comment type="caution">
    <text evidence="3">The sequence shown here is derived from an EMBL/GenBank/DDBJ whole genome shotgun (WGS) entry which is preliminary data.</text>
</comment>
<dbReference type="EMBL" id="BAAAHE010000064">
    <property type="protein sequence ID" value="GAA0638757.1"/>
    <property type="molecule type" value="Genomic_DNA"/>
</dbReference>
<gene>
    <name evidence="3" type="ORF">GCM10009547_48680</name>
</gene>
<evidence type="ECO:0000313" key="4">
    <source>
        <dbReference type="Proteomes" id="UP001500957"/>
    </source>
</evidence>
<sequence>MPIPSHMVPLGTPASDFSLPALDGRTVSLGDFADAPALLVAFLCNHCPYVKHVEGTLGPLLDKLADVGLASVGICSNDTDAYPDDGPEGLAEQVARAGFAFPYLIDATQEVAKAYRAACTPDFFLFDADRRLAWRGQFDGSRPSTGGPVTGDTLREAVELVLAGQPVPEPHQPSAGCGIKWKPGNSPT</sequence>
<feature type="region of interest" description="Disordered" evidence="1">
    <location>
        <begin position="167"/>
        <end position="188"/>
    </location>
</feature>
<keyword evidence="4" id="KW-1185">Reference proteome</keyword>
<dbReference type="CDD" id="cd02969">
    <property type="entry name" value="PRX_like1"/>
    <property type="match status" value="1"/>
</dbReference>
<dbReference type="InterPro" id="IPR047262">
    <property type="entry name" value="PRX-like1"/>
</dbReference>
<dbReference type="RefSeq" id="WP_344609765.1">
    <property type="nucleotide sequence ID" value="NZ_BAAAHE010000064.1"/>
</dbReference>
<dbReference type="Proteomes" id="UP001500957">
    <property type="component" value="Unassembled WGS sequence"/>
</dbReference>
<dbReference type="InterPro" id="IPR036249">
    <property type="entry name" value="Thioredoxin-like_sf"/>
</dbReference>
<dbReference type="InterPro" id="IPR013766">
    <property type="entry name" value="Thioredoxin_domain"/>
</dbReference>